<evidence type="ECO:0000256" key="2">
    <source>
        <dbReference type="SAM" id="SignalP"/>
    </source>
</evidence>
<feature type="chain" id="PRO_5031462513" evidence="2">
    <location>
        <begin position="25"/>
        <end position="1700"/>
    </location>
</feature>
<dbReference type="EMBL" id="JACHIN010000006">
    <property type="protein sequence ID" value="MBB5079545.1"/>
    <property type="molecule type" value="Genomic_DNA"/>
</dbReference>
<evidence type="ECO:0000313" key="3">
    <source>
        <dbReference type="EMBL" id="MBB5079545.1"/>
    </source>
</evidence>
<dbReference type="Gene3D" id="2.180.10.10">
    <property type="entry name" value="RHS repeat-associated core"/>
    <property type="match status" value="2"/>
</dbReference>
<dbReference type="Proteomes" id="UP000568380">
    <property type="component" value="Unassembled WGS sequence"/>
</dbReference>
<evidence type="ECO:0000256" key="1">
    <source>
        <dbReference type="SAM" id="MobiDB-lite"/>
    </source>
</evidence>
<feature type="compositionally biased region" description="Low complexity" evidence="1">
    <location>
        <begin position="25"/>
        <end position="38"/>
    </location>
</feature>
<dbReference type="PANTHER" id="PTHR32305:SF15">
    <property type="entry name" value="PROTEIN RHSA-RELATED"/>
    <property type="match status" value="1"/>
</dbReference>
<dbReference type="NCBIfam" id="NF033679">
    <property type="entry name" value="DNRLRE_dom"/>
    <property type="match status" value="1"/>
</dbReference>
<feature type="signal peptide" evidence="2">
    <location>
        <begin position="1"/>
        <end position="24"/>
    </location>
</feature>
<keyword evidence="2" id="KW-0732">Signal</keyword>
<keyword evidence="4" id="KW-1185">Reference proteome</keyword>
<dbReference type="InterPro" id="IPR006530">
    <property type="entry name" value="YD"/>
</dbReference>
<protein>
    <submittedName>
        <fullName evidence="3">YD repeat-containing protein</fullName>
    </submittedName>
</protein>
<feature type="region of interest" description="Disordered" evidence="1">
    <location>
        <begin position="25"/>
        <end position="46"/>
    </location>
</feature>
<comment type="caution">
    <text evidence="3">The sequence shown here is derived from an EMBL/GenBank/DDBJ whole genome shotgun (WGS) entry which is preliminary data.</text>
</comment>
<evidence type="ECO:0000313" key="4">
    <source>
        <dbReference type="Proteomes" id="UP000568380"/>
    </source>
</evidence>
<accession>A0A7W8A4U0</accession>
<dbReference type="InterPro" id="IPR031325">
    <property type="entry name" value="RHS_repeat"/>
</dbReference>
<gene>
    <name evidence="3" type="ORF">HNR40_005031</name>
</gene>
<dbReference type="Pfam" id="PF05593">
    <property type="entry name" value="RHS_repeat"/>
    <property type="match status" value="1"/>
</dbReference>
<dbReference type="PANTHER" id="PTHR32305">
    <property type="match status" value="1"/>
</dbReference>
<dbReference type="InterPro" id="IPR050708">
    <property type="entry name" value="T6SS_VgrG/RHS"/>
</dbReference>
<organism evidence="3 4">
    <name type="scientific">Nonomuraea endophytica</name>
    <dbReference type="NCBI Taxonomy" id="714136"/>
    <lineage>
        <taxon>Bacteria</taxon>
        <taxon>Bacillati</taxon>
        <taxon>Actinomycetota</taxon>
        <taxon>Actinomycetes</taxon>
        <taxon>Streptosporangiales</taxon>
        <taxon>Streptosporangiaceae</taxon>
        <taxon>Nonomuraea</taxon>
    </lineage>
</organism>
<reference evidence="3 4" key="1">
    <citation type="submission" date="2020-08" db="EMBL/GenBank/DDBJ databases">
        <title>Genomic Encyclopedia of Type Strains, Phase IV (KMG-IV): sequencing the most valuable type-strain genomes for metagenomic binning, comparative biology and taxonomic classification.</title>
        <authorList>
            <person name="Goeker M."/>
        </authorList>
    </citation>
    <scope>NUCLEOTIDE SEQUENCE [LARGE SCALE GENOMIC DNA]</scope>
    <source>
        <strain evidence="3 4">DSM 45385</strain>
    </source>
</reference>
<proteinExistence type="predicted"/>
<dbReference type="RefSeq" id="WP_184965218.1">
    <property type="nucleotide sequence ID" value="NZ_JACHIN010000006.1"/>
</dbReference>
<sequence>MPVISPRALAVGLALLLVPLAAPASPATAEPPAAESPADGVAPDEPSARLSARLTGRRVEVADARTETTTTYANPDGTLTADSFAGPVRFRRDGAWVPVDIALTKAPSGEIVTRGHGRALRLGGGRTGLARQEGPSDLITIGEGATKVTMQWKDALPAPRLSGETATYADVMPGADLVVTATRTGAEQFLLLKSRPATPLTYTLRLKAAGLQPRRSAGGGVELVDAKGRIAVTIPAPVMWDATKHPISGEHLRRAPVDMKVSGRDLVLTPDPAFLNDPATTYPVTVDPSLNLGQVFDTFVQQGYGTDQSGATELKIGNNGSGQVARSFITWKTPGAVGKKILSATLKLWNYHSWSCDARSWEVWTANRATTASRWPGPALVTKYASSSQTKGHGSGCADGWVTANVTSLVQHWADEGYKESGMGLRAASESDEYAWKRFNSGNASSHVPVISVTYNSYPSTPVSTWVSPYTDYNGARWTNTLTPQLRDHVRDPDGGNVRGLFDVYAGSTLVIDNLYGGYVPSNGFSGGNVPSGKLASGKTYTIRSWANDGSLTSKAYQSATFSVDTAKPPAPKVASPDYPDDGGWYGDAGKAGTFTLTPASADTGWIAYKLGGGATTKVLTTGAAVTAKLTPAATGAHTLTVHTIDKAGNASPVTAYTFNVGSGAGVAVLAAPSDGLRSPGRVPLAVTGTGFTQARFQYRRSEIDAWADLPVANVTGADGKPLTAWPVAAPNGVSGLIWDAGTQLGDAAVQVRALVSGSTGATAESRPAEVVVDRRATGAATSEVGPGVLNLLTGDYRLTTEAGGPFGLTLTRTASSRDPDAAWSPGLSVLKETSPTSVELTRADGTPVQFTKTAAGWKPEPGAENLTLTGTYTLTDARGEITTFTKQGEVYIPATRTHKLDVGHDTAGRMTTVSLKGTVIAQYAYDGTGRLAETWDPRISPPLKTLYGYDSAGRVTTLTPPGELPWTFAYEADGRLRSVARATLKPGTADQIAGEAKTIIVYGTPLTKAAGGPADLSAGHVAAWGQAAAPVTATAIHPPGSTNRPTVTYLDESGRAVNVLTPGGHLSATGYDRFGHAVRVLTAANRELSQRPTTDYRLVELAITGYGPEERAELLSTRSVYDASGRRKTEELSPVHIVNLESDVDDLPAGYAIGARTRTVSTYDEGRPASATARDLPTTVKVGAVIVGRESKPDADVRTTAIAYDWAGGRQVRTVRDPGGRAVTTDIARPVLYTATGGGTCGGRPEWADLVCQDGGRTFTYTAAGLPHTVTEGGTATTTRRDQAGRPIATQAGGETEIGIGYSPATGRPTERWRGAEKIVTVYDRLGRVLSHTDADGGQTRTEYDDLDRPAKVVDSAPSTRVYAYDHAAEPRGLPTSVTDSVAGTFTARYDAEGRQIEGDLPGGLHVQSAYDERGQNFARIYTKDGMEGPVMIDQVGRNVHGQELLNMRTDAMTERQLGYDKAGQLASALEMAFPLCTLRRYGYDGSGHRVRLAVQASEEDCPAADDTAADITTYAYTADGRLSGDGYGYDPAGRTTSLPGGRSIGYFADGLPARQTSGGRSLTWTRDPAGRIRTESTEAGAVTVQHYGGDGERPSWTTENGAVVRQVAGVGGELAALTGATGAVRLQLATVGGSVGTELDLGTGLATVAGYDEFGAASQPRRYGWLGAAFHPTTLDGTVLVSGLLYDPSLGRFLQRPY</sequence>
<name>A0A7W8A4U0_9ACTN</name>
<dbReference type="NCBIfam" id="TIGR01643">
    <property type="entry name" value="YD_repeat_2x"/>
    <property type="match status" value="1"/>
</dbReference>